<evidence type="ECO:0000313" key="1">
    <source>
        <dbReference type="EMBL" id="CAA9357604.1"/>
    </source>
</evidence>
<sequence>MLPSKGASDRYLKTEFRMYSAHSHALVLVQEIANALLY</sequence>
<protein>
    <submittedName>
        <fullName evidence="1">Uncharacterized protein</fullName>
    </submittedName>
</protein>
<accession>A0A6J4MGW0</accession>
<proteinExistence type="predicted"/>
<reference evidence="1" key="1">
    <citation type="submission" date="2020-02" db="EMBL/GenBank/DDBJ databases">
        <authorList>
            <person name="Meier V. D."/>
        </authorList>
    </citation>
    <scope>NUCLEOTIDE SEQUENCE</scope>
    <source>
        <strain evidence="1">AVDCRST_MAG94</strain>
    </source>
</reference>
<dbReference type="AlphaFoldDB" id="A0A6J4MGW0"/>
<name>A0A6J4MGW0_9CYAN</name>
<gene>
    <name evidence="1" type="ORF">AVDCRST_MAG94-3156</name>
</gene>
<organism evidence="1">
    <name type="scientific">uncultured Leptolyngbya sp</name>
    <dbReference type="NCBI Taxonomy" id="332963"/>
    <lineage>
        <taxon>Bacteria</taxon>
        <taxon>Bacillati</taxon>
        <taxon>Cyanobacteriota</taxon>
        <taxon>Cyanophyceae</taxon>
        <taxon>Leptolyngbyales</taxon>
        <taxon>Leptolyngbyaceae</taxon>
        <taxon>Leptolyngbya group</taxon>
        <taxon>Leptolyngbya</taxon>
        <taxon>environmental samples</taxon>
    </lineage>
</organism>
<dbReference type="EMBL" id="CADCTY010001109">
    <property type="protein sequence ID" value="CAA9357604.1"/>
    <property type="molecule type" value="Genomic_DNA"/>
</dbReference>